<feature type="domain" description="Integrator complex subunit 14 beta-barrel" evidence="7">
    <location>
        <begin position="199"/>
        <end position="326"/>
    </location>
</feature>
<dbReference type="GO" id="GO:0032039">
    <property type="term" value="C:integrator complex"/>
    <property type="evidence" value="ECO:0007669"/>
    <property type="project" value="InterPro"/>
</dbReference>
<dbReference type="Gene3D" id="3.40.50.410">
    <property type="entry name" value="von Willebrand factor, type A domain"/>
    <property type="match status" value="1"/>
</dbReference>
<dbReference type="AlphaFoldDB" id="A0A085N591"/>
<evidence type="ECO:0000313" key="12">
    <source>
        <dbReference type="Proteomes" id="UP000030764"/>
    </source>
</evidence>
<evidence type="ECO:0000256" key="2">
    <source>
        <dbReference type="ARBA" id="ARBA00016816"/>
    </source>
</evidence>
<dbReference type="InterPro" id="IPR046471">
    <property type="entry name" value="IntS14_C"/>
</dbReference>
<evidence type="ECO:0000259" key="8">
    <source>
        <dbReference type="Pfam" id="PF20504"/>
    </source>
</evidence>
<accession>A0A085N591</accession>
<feature type="signal peptide" evidence="5">
    <location>
        <begin position="1"/>
        <end position="20"/>
    </location>
</feature>
<evidence type="ECO:0000256" key="3">
    <source>
        <dbReference type="ARBA" id="ARBA00023242"/>
    </source>
</evidence>
<comment type="similarity">
    <text evidence="4">Belongs to the Integrator subunit 14 family.</text>
</comment>
<dbReference type="SUPFAM" id="SSF53300">
    <property type="entry name" value="vWA-like"/>
    <property type="match status" value="1"/>
</dbReference>
<organism evidence="11">
    <name type="scientific">Trichuris suis</name>
    <name type="common">pig whipworm</name>
    <dbReference type="NCBI Taxonomy" id="68888"/>
    <lineage>
        <taxon>Eukaryota</taxon>
        <taxon>Metazoa</taxon>
        <taxon>Ecdysozoa</taxon>
        <taxon>Nematoda</taxon>
        <taxon>Enoplea</taxon>
        <taxon>Dorylaimia</taxon>
        <taxon>Trichinellida</taxon>
        <taxon>Trichuridae</taxon>
        <taxon>Trichuris</taxon>
    </lineage>
</organism>
<keyword evidence="12" id="KW-1185">Reference proteome</keyword>
<sequence length="468" mass="52675">MPTLILLDFSLSMLSSPVEGTCLLDLERYGSIYLAESIRKKDEFESIAVVSIAEDARLEQPFTQDIPAILNLLQEPFDVRSKMDYVDAVEQAVRLIYSNWASSTLCRCILFTDASGRSLKAPSTGCGKSLLPDHLVHLLRNCNIVFHIICLFPNESSGNASILREIISKAQWRSQMHYLPVSTFEELMKCIDGIAGTEYCPLETVVQCGNLRCDVKIVPSLVPCRRFVAGVTKEYCFDQLEIIGFLSLDDLACAPVFTRHILYTNCESGKSKGAASKPSFYSLLHDALVHSSMVAICKIGKDWYANMCPYSGETRKFLSLNCFEPGDDPVPWLGSFRRMELSQPGSLMKTAPFQLPGIEKPSYCIGAGYTFWMHEYPVKADLQKPLRYLRKLPERQTLFYHDLNRLITYSSAIGSNDLILAALQTFDQQNSRIGLSPLQARHFRHIYTFIKSNPGEPLPPLSLEDMEE</sequence>
<dbReference type="PANTHER" id="PTHR13532:SF3">
    <property type="entry name" value="INTEGRATOR COMPLEX SUBUNIT 14"/>
    <property type="match status" value="1"/>
</dbReference>
<gene>
    <name evidence="10" type="ORF">M513_11227</name>
    <name evidence="9" type="ORF">M513_12239</name>
    <name evidence="11" type="ORF">M514_23239</name>
</gene>
<dbReference type="EMBL" id="KL363349">
    <property type="protein sequence ID" value="KFD46881.1"/>
    <property type="molecule type" value="Genomic_DNA"/>
</dbReference>
<dbReference type="Pfam" id="PF19435">
    <property type="entry name" value="IntS14_b-barrel"/>
    <property type="match status" value="1"/>
</dbReference>
<dbReference type="Pfam" id="PF13519">
    <property type="entry name" value="VWA_2"/>
    <property type="match status" value="1"/>
</dbReference>
<evidence type="ECO:0000313" key="11">
    <source>
        <dbReference type="EMBL" id="KFD64637.1"/>
    </source>
</evidence>
<dbReference type="EMBL" id="KL367553">
    <property type="protein sequence ID" value="KFD64637.1"/>
    <property type="molecule type" value="Genomic_DNA"/>
</dbReference>
<dbReference type="InterPro" id="IPR045814">
    <property type="entry name" value="IntS14_b-barrel"/>
</dbReference>
<protein>
    <recommendedName>
        <fullName evidence="2">Integrator complex subunit 14</fullName>
    </recommendedName>
</protein>
<dbReference type="CDD" id="cd00198">
    <property type="entry name" value="vWFA"/>
    <property type="match status" value="1"/>
</dbReference>
<evidence type="ECO:0000256" key="5">
    <source>
        <dbReference type="SAM" id="SignalP"/>
    </source>
</evidence>
<evidence type="ECO:0000259" key="7">
    <source>
        <dbReference type="Pfam" id="PF19435"/>
    </source>
</evidence>
<feature type="domain" description="Integrator complex subunit 14 C-terminal" evidence="8">
    <location>
        <begin position="371"/>
        <end position="427"/>
    </location>
</feature>
<evidence type="ECO:0000259" key="6">
    <source>
        <dbReference type="Pfam" id="PF13519"/>
    </source>
</evidence>
<evidence type="ECO:0000313" key="10">
    <source>
        <dbReference type="EMBL" id="KFD47874.1"/>
    </source>
</evidence>
<feature type="domain" description="VWFA" evidence="6">
    <location>
        <begin position="3"/>
        <end position="114"/>
    </location>
</feature>
<dbReference type="Proteomes" id="UP000030764">
    <property type="component" value="Unassembled WGS sequence"/>
</dbReference>
<name>A0A085N591_9BILA</name>
<evidence type="ECO:0000256" key="4">
    <source>
        <dbReference type="ARBA" id="ARBA00061449"/>
    </source>
</evidence>
<reference evidence="11 12" key="1">
    <citation type="journal article" date="2014" name="Nat. Genet.">
        <title>Genome and transcriptome of the porcine whipworm Trichuris suis.</title>
        <authorList>
            <person name="Jex A.R."/>
            <person name="Nejsum P."/>
            <person name="Schwarz E.M."/>
            <person name="Hu L."/>
            <person name="Young N.D."/>
            <person name="Hall R.S."/>
            <person name="Korhonen P.K."/>
            <person name="Liao S."/>
            <person name="Thamsborg S."/>
            <person name="Xia J."/>
            <person name="Xu P."/>
            <person name="Wang S."/>
            <person name="Scheerlinck J.P."/>
            <person name="Hofmann A."/>
            <person name="Sternberg P.W."/>
            <person name="Wang J."/>
            <person name="Gasser R.B."/>
        </authorList>
    </citation>
    <scope>NUCLEOTIDE SEQUENCE [LARGE SCALE GENOMIC DNA]</scope>
    <source>
        <strain evidence="11">DCEP-RM93F</strain>
        <strain evidence="9">DCEP-RM93M</strain>
    </source>
</reference>
<evidence type="ECO:0000256" key="1">
    <source>
        <dbReference type="ARBA" id="ARBA00004123"/>
    </source>
</evidence>
<dbReference type="EMBL" id="KL363311">
    <property type="protein sequence ID" value="KFD47874.1"/>
    <property type="molecule type" value="Genomic_DNA"/>
</dbReference>
<feature type="chain" id="PRO_5010405343" description="Integrator complex subunit 14" evidence="5">
    <location>
        <begin position="21"/>
        <end position="468"/>
    </location>
</feature>
<comment type="subcellular location">
    <subcellularLocation>
        <location evidence="1">Nucleus</location>
    </subcellularLocation>
</comment>
<keyword evidence="5" id="KW-0732">Signal</keyword>
<proteinExistence type="inferred from homology"/>
<dbReference type="GO" id="GO:0034472">
    <property type="term" value="P:snRNA 3'-end processing"/>
    <property type="evidence" value="ECO:0007669"/>
    <property type="project" value="TreeGrafter"/>
</dbReference>
<dbReference type="Proteomes" id="UP000030758">
    <property type="component" value="Unassembled WGS sequence"/>
</dbReference>
<dbReference type="Pfam" id="PF20504">
    <property type="entry name" value="IntS14_C"/>
    <property type="match status" value="1"/>
</dbReference>
<dbReference type="PANTHER" id="PTHR13532">
    <property type="match status" value="1"/>
</dbReference>
<dbReference type="OrthoDB" id="5792636at2759"/>
<dbReference type="InterPro" id="IPR039841">
    <property type="entry name" value="INTS14"/>
</dbReference>
<dbReference type="InterPro" id="IPR036465">
    <property type="entry name" value="vWFA_dom_sf"/>
</dbReference>
<dbReference type="InterPro" id="IPR002035">
    <property type="entry name" value="VWF_A"/>
</dbReference>
<keyword evidence="3" id="KW-0539">Nucleus</keyword>
<evidence type="ECO:0000313" key="9">
    <source>
        <dbReference type="EMBL" id="KFD46881.1"/>
    </source>
</evidence>